<keyword evidence="1" id="KW-0732">Signal</keyword>
<dbReference type="Proteomes" id="UP001209713">
    <property type="component" value="Unassembled WGS sequence"/>
</dbReference>
<feature type="chain" id="PRO_5046940177" evidence="1">
    <location>
        <begin position="21"/>
        <end position="183"/>
    </location>
</feature>
<gene>
    <name evidence="3" type="ORF">OFY17_09785</name>
</gene>
<sequence>MKKYNFLSILALIFAFQAPAALAEKVEIVLVDNLNGILNGYCVDIAGGNRNVDISKGLQTHTCYSYRGSLGEDQIFETSRFANNELYMPNYDVCATLSSLNTGAKLGLATCEGNELQNISLTDEGKLSPLAAPNLCLTAGEETRYGRGGTSKHQIKTLTLESCDSSIAAYQTWRVRSYDDDEK</sequence>
<dbReference type="EMBL" id="JAOVZB010000004">
    <property type="protein sequence ID" value="MCV2403167.1"/>
    <property type="molecule type" value="Genomic_DNA"/>
</dbReference>
<protein>
    <submittedName>
        <fullName evidence="3">RICIN domain-containing protein</fullName>
    </submittedName>
</protein>
<proteinExistence type="predicted"/>
<reference evidence="3 4" key="1">
    <citation type="submission" date="2022-10" db="EMBL/GenBank/DDBJ databases">
        <title>Marinomonas transparenta sp. nov. and Marinomonas sargassi sp. nov., isolated from marine alga (Sargassum natans (L.) Gaillon).</title>
        <authorList>
            <person name="Wang Y."/>
        </authorList>
    </citation>
    <scope>NUCLEOTIDE SEQUENCE [LARGE SCALE GENOMIC DNA]</scope>
    <source>
        <strain evidence="3 4">C2222</strain>
    </source>
</reference>
<dbReference type="SUPFAM" id="SSF50370">
    <property type="entry name" value="Ricin B-like lectins"/>
    <property type="match status" value="1"/>
</dbReference>
<evidence type="ECO:0000313" key="4">
    <source>
        <dbReference type="Proteomes" id="UP001209713"/>
    </source>
</evidence>
<feature type="signal peptide" evidence="1">
    <location>
        <begin position="1"/>
        <end position="20"/>
    </location>
</feature>
<evidence type="ECO:0000313" key="3">
    <source>
        <dbReference type="EMBL" id="MCV2403167.1"/>
    </source>
</evidence>
<dbReference type="InterPro" id="IPR000772">
    <property type="entry name" value="Ricin_B_lectin"/>
</dbReference>
<evidence type="ECO:0000259" key="2">
    <source>
        <dbReference type="Pfam" id="PF00652"/>
    </source>
</evidence>
<comment type="caution">
    <text evidence="3">The sequence shown here is derived from an EMBL/GenBank/DDBJ whole genome shotgun (WGS) entry which is preliminary data.</text>
</comment>
<dbReference type="Pfam" id="PF00652">
    <property type="entry name" value="Ricin_B_lectin"/>
    <property type="match status" value="1"/>
</dbReference>
<evidence type="ECO:0000256" key="1">
    <source>
        <dbReference type="SAM" id="SignalP"/>
    </source>
</evidence>
<dbReference type="Gene3D" id="2.80.10.50">
    <property type="match status" value="1"/>
</dbReference>
<name>A0ABT2YTE4_9GAMM</name>
<dbReference type="RefSeq" id="WP_263530548.1">
    <property type="nucleotide sequence ID" value="NZ_JAOVZB010000004.1"/>
</dbReference>
<feature type="domain" description="Ricin B lectin" evidence="2">
    <location>
        <begin position="90"/>
        <end position="177"/>
    </location>
</feature>
<accession>A0ABT2YTE4</accession>
<organism evidence="3 4">
    <name type="scientific">Marinomonas sargassi</name>
    <dbReference type="NCBI Taxonomy" id="2984494"/>
    <lineage>
        <taxon>Bacteria</taxon>
        <taxon>Pseudomonadati</taxon>
        <taxon>Pseudomonadota</taxon>
        <taxon>Gammaproteobacteria</taxon>
        <taxon>Oceanospirillales</taxon>
        <taxon>Oceanospirillaceae</taxon>
        <taxon>Marinomonas</taxon>
    </lineage>
</organism>
<dbReference type="InterPro" id="IPR035992">
    <property type="entry name" value="Ricin_B-like_lectins"/>
</dbReference>
<keyword evidence="4" id="KW-1185">Reference proteome</keyword>
<dbReference type="PROSITE" id="PS50231">
    <property type="entry name" value="RICIN_B_LECTIN"/>
    <property type="match status" value="1"/>
</dbReference>